<dbReference type="AlphaFoldDB" id="A0A9P8EVH8"/>
<dbReference type="GO" id="GO:0006351">
    <property type="term" value="P:DNA-templated transcription"/>
    <property type="evidence" value="ECO:0007669"/>
    <property type="project" value="InterPro"/>
</dbReference>
<dbReference type="OrthoDB" id="103819at2759"/>
<evidence type="ECO:0000256" key="1">
    <source>
        <dbReference type="ARBA" id="ARBA00022723"/>
    </source>
</evidence>
<dbReference type="PROSITE" id="PS00463">
    <property type="entry name" value="ZN2_CY6_FUNGAL_1"/>
    <property type="match status" value="1"/>
</dbReference>
<dbReference type="PANTHER" id="PTHR46910:SF5">
    <property type="entry name" value="ZN(II)2CYS6 TRANSCRIPTION FACTOR (EUROFUNG)"/>
    <property type="match status" value="1"/>
</dbReference>
<dbReference type="PROSITE" id="PS50048">
    <property type="entry name" value="ZN2_CY6_FUNGAL_2"/>
    <property type="match status" value="1"/>
</dbReference>
<evidence type="ECO:0000259" key="4">
    <source>
        <dbReference type="PROSITE" id="PS50048"/>
    </source>
</evidence>
<accession>A0A9P8EVH8</accession>
<dbReference type="Proteomes" id="UP000779574">
    <property type="component" value="Unassembled WGS sequence"/>
</dbReference>
<dbReference type="InterPro" id="IPR001138">
    <property type="entry name" value="Zn2Cys6_DnaBD"/>
</dbReference>
<dbReference type="SMART" id="SM00906">
    <property type="entry name" value="Fungal_trans"/>
    <property type="match status" value="1"/>
</dbReference>
<organism evidence="5 6">
    <name type="scientific">Aureobasidium melanogenum</name>
    <name type="common">Aureobasidium pullulans var. melanogenum</name>
    <dbReference type="NCBI Taxonomy" id="46634"/>
    <lineage>
        <taxon>Eukaryota</taxon>
        <taxon>Fungi</taxon>
        <taxon>Dikarya</taxon>
        <taxon>Ascomycota</taxon>
        <taxon>Pezizomycotina</taxon>
        <taxon>Dothideomycetes</taxon>
        <taxon>Dothideomycetidae</taxon>
        <taxon>Dothideales</taxon>
        <taxon>Saccotheciaceae</taxon>
        <taxon>Aureobasidium</taxon>
    </lineage>
</organism>
<dbReference type="GO" id="GO:0003677">
    <property type="term" value="F:DNA binding"/>
    <property type="evidence" value="ECO:0007669"/>
    <property type="project" value="InterPro"/>
</dbReference>
<evidence type="ECO:0000256" key="2">
    <source>
        <dbReference type="ARBA" id="ARBA00023242"/>
    </source>
</evidence>
<sequence length="542" mass="61804">MDSRKHRIEFDADVNVEASRVQIGRACDHCRARKIRCDRSTPCANCVAATVSCITTQDRPQVKRQRVLISNEYERKIDSMEERLHSIESLLTETNKMLHALLNKQQLQVPVDLTLSTSVGLPTDSVDEDNDKSTSFVSETLLLAHSRKARHDVERLLQSSPLLRNNPEVKSALDVLHSAMRHPPTTGSNLLHATSSIESTSLTPEYLPPYRTILGVIHEAQASDSIFFLIWSPFFTPSEFLQLFDQLYKSLDTCSMATKTIVCGALHYMLCEHLTMRKIHKNSSHWWYSKRFLEFFEHCLRSYDMLSLPSTENILALVFGAGHAIQKGDHASARLMVLMAYAMTQALGWHRMSDESPEQTQAQRILFWILYYFDKCLSLRLGRSAVLQDDDITMDYPREPLQSNFRGWYLWFRTMIEIASVHGLIYEQLYSPGALKHSSQQRLQYIEELAARLDVTSKVNSEIVEETVYRRQYMSFLVGSNAVVIGCLQTLIYRALVPPDSDMLFGLDPRCLSAARATIRSHLSMVDFVKSSKNGSANDYVS</sequence>
<dbReference type="SUPFAM" id="SSF57701">
    <property type="entry name" value="Zn2/Cys6 DNA-binding domain"/>
    <property type="match status" value="1"/>
</dbReference>
<feature type="domain" description="Zn(2)-C6 fungal-type" evidence="4">
    <location>
        <begin position="26"/>
        <end position="55"/>
    </location>
</feature>
<reference evidence="5" key="1">
    <citation type="journal article" date="2021" name="J Fungi (Basel)">
        <title>Virulence traits and population genomics of the black yeast Aureobasidium melanogenum.</title>
        <authorList>
            <person name="Cernosa A."/>
            <person name="Sun X."/>
            <person name="Gostincar C."/>
            <person name="Fang C."/>
            <person name="Gunde-Cimerman N."/>
            <person name="Song Z."/>
        </authorList>
    </citation>
    <scope>NUCLEOTIDE SEQUENCE</scope>
    <source>
        <strain evidence="5">EXF-9911</strain>
    </source>
</reference>
<dbReference type="EMBL" id="JAHFXF010000026">
    <property type="protein sequence ID" value="KAG9699825.1"/>
    <property type="molecule type" value="Genomic_DNA"/>
</dbReference>
<dbReference type="InterPro" id="IPR007219">
    <property type="entry name" value="XnlR_reg_dom"/>
</dbReference>
<dbReference type="Pfam" id="PF04082">
    <property type="entry name" value="Fungal_trans"/>
    <property type="match status" value="1"/>
</dbReference>
<feature type="coiled-coil region" evidence="3">
    <location>
        <begin position="70"/>
        <end position="97"/>
    </location>
</feature>
<keyword evidence="1" id="KW-0479">Metal-binding</keyword>
<dbReference type="CDD" id="cd00067">
    <property type="entry name" value="GAL4"/>
    <property type="match status" value="1"/>
</dbReference>
<dbReference type="CDD" id="cd12148">
    <property type="entry name" value="fungal_TF_MHR"/>
    <property type="match status" value="1"/>
</dbReference>
<evidence type="ECO:0000256" key="3">
    <source>
        <dbReference type="SAM" id="Coils"/>
    </source>
</evidence>
<protein>
    <recommendedName>
        <fullName evidence="4">Zn(2)-C6 fungal-type domain-containing protein</fullName>
    </recommendedName>
</protein>
<feature type="non-terminal residue" evidence="5">
    <location>
        <position position="542"/>
    </location>
</feature>
<dbReference type="Pfam" id="PF00172">
    <property type="entry name" value="Zn_clus"/>
    <property type="match status" value="1"/>
</dbReference>
<reference evidence="5" key="2">
    <citation type="submission" date="2021-08" db="EMBL/GenBank/DDBJ databases">
        <authorList>
            <person name="Gostincar C."/>
            <person name="Sun X."/>
            <person name="Song Z."/>
            <person name="Gunde-Cimerman N."/>
        </authorList>
    </citation>
    <scope>NUCLEOTIDE SEQUENCE</scope>
    <source>
        <strain evidence="5">EXF-9911</strain>
    </source>
</reference>
<keyword evidence="2" id="KW-0539">Nucleus</keyword>
<dbReference type="GO" id="GO:0008270">
    <property type="term" value="F:zinc ion binding"/>
    <property type="evidence" value="ECO:0007669"/>
    <property type="project" value="InterPro"/>
</dbReference>
<evidence type="ECO:0000313" key="5">
    <source>
        <dbReference type="EMBL" id="KAG9699825.1"/>
    </source>
</evidence>
<name>A0A9P8EVH8_AURME</name>
<gene>
    <name evidence="5" type="ORF">KCU76_g1215</name>
</gene>
<dbReference type="Gene3D" id="4.10.240.10">
    <property type="entry name" value="Zn(2)-C6 fungal-type DNA-binding domain"/>
    <property type="match status" value="1"/>
</dbReference>
<dbReference type="InterPro" id="IPR050987">
    <property type="entry name" value="AtrR-like"/>
</dbReference>
<proteinExistence type="predicted"/>
<dbReference type="InterPro" id="IPR036864">
    <property type="entry name" value="Zn2-C6_fun-type_DNA-bd_sf"/>
</dbReference>
<dbReference type="GO" id="GO:0000981">
    <property type="term" value="F:DNA-binding transcription factor activity, RNA polymerase II-specific"/>
    <property type="evidence" value="ECO:0007669"/>
    <property type="project" value="InterPro"/>
</dbReference>
<keyword evidence="3" id="KW-0175">Coiled coil</keyword>
<dbReference type="PANTHER" id="PTHR46910">
    <property type="entry name" value="TRANSCRIPTION FACTOR PDR1"/>
    <property type="match status" value="1"/>
</dbReference>
<dbReference type="SMART" id="SM00066">
    <property type="entry name" value="GAL4"/>
    <property type="match status" value="1"/>
</dbReference>
<evidence type="ECO:0000313" key="6">
    <source>
        <dbReference type="Proteomes" id="UP000779574"/>
    </source>
</evidence>
<comment type="caution">
    <text evidence="5">The sequence shown here is derived from an EMBL/GenBank/DDBJ whole genome shotgun (WGS) entry which is preliminary data.</text>
</comment>